<protein>
    <submittedName>
        <fullName evidence="2">Chew-like domain</fullName>
    </submittedName>
</protein>
<evidence type="ECO:0000313" key="2">
    <source>
        <dbReference type="EMBL" id="VFQ43189.1"/>
    </source>
</evidence>
<keyword evidence="3" id="KW-1185">Reference proteome</keyword>
<organism evidence="2 3">
    <name type="scientific">Desulfoluna butyratoxydans</name>
    <dbReference type="NCBI Taxonomy" id="231438"/>
    <lineage>
        <taxon>Bacteria</taxon>
        <taxon>Pseudomonadati</taxon>
        <taxon>Thermodesulfobacteriota</taxon>
        <taxon>Desulfobacteria</taxon>
        <taxon>Desulfobacterales</taxon>
        <taxon>Desulfolunaceae</taxon>
        <taxon>Desulfoluna</taxon>
    </lineage>
</organism>
<dbReference type="InterPro" id="IPR036061">
    <property type="entry name" value="CheW-like_dom_sf"/>
</dbReference>
<dbReference type="AlphaFoldDB" id="A0A4U8YJG8"/>
<feature type="domain" description="CheW-like" evidence="1">
    <location>
        <begin position="17"/>
        <end position="168"/>
    </location>
</feature>
<dbReference type="EMBL" id="CAADHO010000001">
    <property type="protein sequence ID" value="VFQ43189.1"/>
    <property type="molecule type" value="Genomic_DNA"/>
</dbReference>
<gene>
    <name evidence="2" type="ORF">MSL71_8170</name>
</gene>
<dbReference type="GO" id="GO:0006935">
    <property type="term" value="P:chemotaxis"/>
    <property type="evidence" value="ECO:0007669"/>
    <property type="project" value="InterPro"/>
</dbReference>
<dbReference type="Gene3D" id="2.40.50.180">
    <property type="entry name" value="CheA-289, Domain 4"/>
    <property type="match status" value="1"/>
</dbReference>
<name>A0A4U8YJG8_9BACT</name>
<dbReference type="PROSITE" id="PS50851">
    <property type="entry name" value="CHEW"/>
    <property type="match status" value="1"/>
</dbReference>
<dbReference type="Proteomes" id="UP000507962">
    <property type="component" value="Unassembled WGS sequence"/>
</dbReference>
<accession>A0A4U8YJG8</accession>
<reference evidence="2 3" key="1">
    <citation type="submission" date="2019-03" db="EMBL/GenBank/DDBJ databases">
        <authorList>
            <person name="Nijsse B."/>
        </authorList>
    </citation>
    <scope>NUCLEOTIDE SEQUENCE [LARGE SCALE GENOMIC DNA]</scope>
    <source>
        <strain evidence="2">Desulfoluna butyratoxydans MSL71</strain>
    </source>
</reference>
<dbReference type="Pfam" id="PF01584">
    <property type="entry name" value="CheW"/>
    <property type="match status" value="1"/>
</dbReference>
<dbReference type="RefSeq" id="WP_180137369.1">
    <property type="nucleotide sequence ID" value="NZ_CAADHO010000001.1"/>
</dbReference>
<evidence type="ECO:0000313" key="3">
    <source>
        <dbReference type="Proteomes" id="UP000507962"/>
    </source>
</evidence>
<evidence type="ECO:0000259" key="1">
    <source>
        <dbReference type="PROSITE" id="PS50851"/>
    </source>
</evidence>
<proteinExistence type="predicted"/>
<dbReference type="GO" id="GO:0007165">
    <property type="term" value="P:signal transduction"/>
    <property type="evidence" value="ECO:0007669"/>
    <property type="project" value="InterPro"/>
</dbReference>
<sequence>MDVREYKSASSGSLILAPAVGVFAQGEPVWFLFGISQVEDILGSLAFSEVPFAPAYVGGLGDWRGLALPVLSLETLLGFAPDEAGYGGTRMLVVRKAGLSGEPENWNRALVRIAPGARLLGSAPRTEPLGAGAYLEASLLPAVKGMYRWEEGLLVVPHLEHILGGELSGVFSHDT</sequence>
<dbReference type="SUPFAM" id="SSF50341">
    <property type="entry name" value="CheW-like"/>
    <property type="match status" value="1"/>
</dbReference>
<dbReference type="InterPro" id="IPR002545">
    <property type="entry name" value="CheW-lke_dom"/>
</dbReference>